<name>Q1N0N7_9GAMM</name>
<dbReference type="GO" id="GO:0016020">
    <property type="term" value="C:membrane"/>
    <property type="evidence" value="ECO:0007669"/>
    <property type="project" value="InterPro"/>
</dbReference>
<dbReference type="GO" id="GO:0120010">
    <property type="term" value="P:intermembrane phospholipid transfer"/>
    <property type="evidence" value="ECO:0007669"/>
    <property type="project" value="TreeGrafter"/>
</dbReference>
<sequence>MKYLALFFFCCLPLVGIAQEDDPWEEWNRKVFAFNETMDKYAARPVAQAYRNAAPQFVDDAISNVFNNLGEPVVIVSDLAQGKFLQALSDTGRFLVNSTVGILGIFDVAKYIGLEKHDEDIGQVLGYWGVSSGPYLVLPLLGPSTVRDTAGFSVEVFTLDTLDPQVQLLEENRVYWGSVYSEYVDIRADLMVAEGILSGDKYSFMRSIYLQRREYLVTDGEKANDFDDGFDKGFEEEYDF</sequence>
<reference evidence="4 5" key="1">
    <citation type="submission" date="2006-03" db="EMBL/GenBank/DDBJ databases">
        <authorList>
            <person name="Pinhassi J."/>
            <person name="Pedros-Alio C."/>
            <person name="Ferriera S."/>
            <person name="Johnson J."/>
            <person name="Kravitz S."/>
            <person name="Halpern A."/>
            <person name="Remington K."/>
            <person name="Beeson K."/>
            <person name="Tran B."/>
            <person name="Rogers Y.-H."/>
            <person name="Friedman R."/>
            <person name="Venter J.C."/>
        </authorList>
    </citation>
    <scope>NUCLEOTIDE SEQUENCE [LARGE SCALE GENOMIC DNA]</scope>
    <source>
        <strain evidence="4 5">RED65</strain>
    </source>
</reference>
<keyword evidence="5" id="KW-1185">Reference proteome</keyword>
<dbReference type="PANTHER" id="PTHR30035:SF3">
    <property type="entry name" value="INTERMEMBRANE PHOSPHOLIPID TRANSPORT SYSTEM LIPOPROTEIN MLAA"/>
    <property type="match status" value="1"/>
</dbReference>
<gene>
    <name evidence="4" type="ORF">RED65_05399</name>
</gene>
<dbReference type="HOGENOM" id="CLU_059326_3_1_6"/>
<feature type="signal peptide" evidence="3">
    <location>
        <begin position="1"/>
        <end position="18"/>
    </location>
</feature>
<evidence type="ECO:0000313" key="5">
    <source>
        <dbReference type="Proteomes" id="UP000004263"/>
    </source>
</evidence>
<protein>
    <submittedName>
        <fullName evidence="4">VacJ lipoprotein</fullName>
    </submittedName>
</protein>
<dbReference type="InterPro" id="IPR007428">
    <property type="entry name" value="MlaA"/>
</dbReference>
<comment type="similarity">
    <text evidence="1">Belongs to the MlaA family.</text>
</comment>
<dbReference type="Pfam" id="PF04333">
    <property type="entry name" value="MlaA"/>
    <property type="match status" value="1"/>
</dbReference>
<comment type="caution">
    <text evidence="4">The sequence shown here is derived from an EMBL/GenBank/DDBJ whole genome shotgun (WGS) entry which is preliminary data.</text>
</comment>
<keyword evidence="2 3" id="KW-0732">Signal</keyword>
<dbReference type="PANTHER" id="PTHR30035">
    <property type="entry name" value="LIPOPROTEIN VACJ-RELATED"/>
    <property type="match status" value="1"/>
</dbReference>
<proteinExistence type="inferred from homology"/>
<dbReference type="EMBL" id="AAQH01000013">
    <property type="protein sequence ID" value="EAT11796.1"/>
    <property type="molecule type" value="Genomic_DNA"/>
</dbReference>
<feature type="chain" id="PRO_5004194488" evidence="3">
    <location>
        <begin position="19"/>
        <end position="240"/>
    </location>
</feature>
<dbReference type="STRING" id="207949.RED65_05399"/>
<evidence type="ECO:0000256" key="1">
    <source>
        <dbReference type="ARBA" id="ARBA00010634"/>
    </source>
</evidence>
<evidence type="ECO:0000256" key="3">
    <source>
        <dbReference type="SAM" id="SignalP"/>
    </source>
</evidence>
<dbReference type="Proteomes" id="UP000004263">
    <property type="component" value="Unassembled WGS sequence"/>
</dbReference>
<dbReference type="RefSeq" id="WP_007016397.1">
    <property type="nucleotide sequence ID" value="NZ_AAQH01000013.1"/>
</dbReference>
<dbReference type="AlphaFoldDB" id="Q1N0N7"/>
<dbReference type="PRINTS" id="PR01805">
    <property type="entry name" value="VACJLIPOPROT"/>
</dbReference>
<evidence type="ECO:0000256" key="2">
    <source>
        <dbReference type="ARBA" id="ARBA00022729"/>
    </source>
</evidence>
<organism evidence="4 5">
    <name type="scientific">Bermanella marisrubri</name>
    <dbReference type="NCBI Taxonomy" id="207949"/>
    <lineage>
        <taxon>Bacteria</taxon>
        <taxon>Pseudomonadati</taxon>
        <taxon>Pseudomonadota</taxon>
        <taxon>Gammaproteobacteria</taxon>
        <taxon>Oceanospirillales</taxon>
        <taxon>Oceanospirillaceae</taxon>
        <taxon>Bermanella</taxon>
    </lineage>
</organism>
<evidence type="ECO:0000313" key="4">
    <source>
        <dbReference type="EMBL" id="EAT11796.1"/>
    </source>
</evidence>
<accession>Q1N0N7</accession>
<keyword evidence="4" id="KW-0449">Lipoprotein</keyword>